<evidence type="ECO:0000256" key="8">
    <source>
        <dbReference type="ARBA" id="ARBA00025892"/>
    </source>
</evidence>
<dbReference type="FunFam" id="2.30.30.100:FF:000002">
    <property type="entry name" value="Small nuclear ribonucleoprotein Sm D3"/>
    <property type="match status" value="1"/>
</dbReference>
<evidence type="ECO:0000259" key="10">
    <source>
        <dbReference type="PROSITE" id="PS52002"/>
    </source>
</evidence>
<dbReference type="STRING" id="656916.A0A2G7FWM3"/>
<accession>A0A2G7FWM3</accession>
<dbReference type="InterPro" id="IPR047575">
    <property type="entry name" value="Sm"/>
</dbReference>
<dbReference type="GO" id="GO:0005685">
    <property type="term" value="C:U1 snRNP"/>
    <property type="evidence" value="ECO:0007669"/>
    <property type="project" value="UniProtKB-ARBA"/>
</dbReference>
<keyword evidence="5" id="KW-0508">mRNA splicing</keyword>
<evidence type="ECO:0000313" key="11">
    <source>
        <dbReference type="EMBL" id="PIG84980.1"/>
    </source>
</evidence>
<dbReference type="InterPro" id="IPR001163">
    <property type="entry name" value="Sm_dom_euk/arc"/>
</dbReference>
<comment type="subcellular location">
    <subcellularLocation>
        <location evidence="2">Cytoplasm</location>
        <location evidence="2">Cytosol</location>
    </subcellularLocation>
    <subcellularLocation>
        <location evidence="1">Nucleus</location>
    </subcellularLocation>
</comment>
<dbReference type="InterPro" id="IPR010920">
    <property type="entry name" value="LSM_dom_sf"/>
</dbReference>
<keyword evidence="12" id="KW-1185">Reference proteome</keyword>
<feature type="domain" description="Sm" evidence="10">
    <location>
        <begin position="10"/>
        <end position="82"/>
    </location>
</feature>
<dbReference type="Proteomes" id="UP000231358">
    <property type="component" value="Unassembled WGS sequence"/>
</dbReference>
<organism evidence="11 12">
    <name type="scientific">Aspergillus arachidicola</name>
    <dbReference type="NCBI Taxonomy" id="656916"/>
    <lineage>
        <taxon>Eukaryota</taxon>
        <taxon>Fungi</taxon>
        <taxon>Dikarya</taxon>
        <taxon>Ascomycota</taxon>
        <taxon>Pezizomycotina</taxon>
        <taxon>Eurotiomycetes</taxon>
        <taxon>Eurotiomycetidae</taxon>
        <taxon>Eurotiales</taxon>
        <taxon>Aspergillaceae</taxon>
        <taxon>Aspergillus</taxon>
        <taxon>Aspergillus subgen. Circumdati</taxon>
    </lineage>
</organism>
<feature type="region of interest" description="Disordered" evidence="9">
    <location>
        <begin position="217"/>
        <end position="257"/>
    </location>
</feature>
<comment type="caution">
    <text evidence="11">The sequence shown here is derived from an EMBL/GenBank/DDBJ whole genome shotgun (WGS) entry which is preliminary data.</text>
</comment>
<dbReference type="Gene3D" id="3.40.50.11960">
    <property type="match status" value="1"/>
</dbReference>
<evidence type="ECO:0000256" key="9">
    <source>
        <dbReference type="SAM" id="MobiDB-lite"/>
    </source>
</evidence>
<evidence type="ECO:0000256" key="6">
    <source>
        <dbReference type="ARBA" id="ARBA00023242"/>
    </source>
</evidence>
<dbReference type="GO" id="GO:0030674">
    <property type="term" value="F:protein-macromolecule adaptor activity"/>
    <property type="evidence" value="ECO:0007669"/>
    <property type="project" value="TreeGrafter"/>
</dbReference>
<dbReference type="InterPro" id="IPR034099">
    <property type="entry name" value="SmD3"/>
</dbReference>
<keyword evidence="7" id="KW-0687">Ribonucleoprotein</keyword>
<comment type="similarity">
    <text evidence="3">Belongs to the snRNP core protein family.</text>
</comment>
<reference evidence="11 12" key="1">
    <citation type="submission" date="2017-05" db="EMBL/GenBank/DDBJ databases">
        <title>Genome sequence for an aflatoxigenic pathogen of Argentinian peanut, Aspergillus arachidicola.</title>
        <authorList>
            <person name="Moore G."/>
            <person name="Beltz S.B."/>
            <person name="Mack B.M."/>
        </authorList>
    </citation>
    <scope>NUCLEOTIDE SEQUENCE [LARGE SCALE GENOMIC DNA]</scope>
    <source>
        <strain evidence="11 12">CBS 117610</strain>
    </source>
</reference>
<keyword evidence="4" id="KW-0507">mRNA processing</keyword>
<dbReference type="PROSITE" id="PS52002">
    <property type="entry name" value="SM"/>
    <property type="match status" value="1"/>
</dbReference>
<name>A0A2G7FWM3_9EURO</name>
<evidence type="ECO:0000256" key="4">
    <source>
        <dbReference type="ARBA" id="ARBA00022664"/>
    </source>
</evidence>
<feature type="region of interest" description="Disordered" evidence="9">
    <location>
        <begin position="151"/>
        <end position="176"/>
    </location>
</feature>
<dbReference type="GO" id="GO:0016192">
    <property type="term" value="P:vesicle-mediated transport"/>
    <property type="evidence" value="ECO:0007669"/>
    <property type="project" value="InterPro"/>
</dbReference>
<evidence type="ECO:0000256" key="1">
    <source>
        <dbReference type="ARBA" id="ARBA00004123"/>
    </source>
</evidence>
<dbReference type="InterPro" id="IPR034627">
    <property type="entry name" value="Irc6"/>
</dbReference>
<evidence type="ECO:0000256" key="3">
    <source>
        <dbReference type="ARBA" id="ARBA00008146"/>
    </source>
</evidence>
<dbReference type="SUPFAM" id="SSF50182">
    <property type="entry name" value="Sm-like ribonucleoproteins"/>
    <property type="match status" value="1"/>
</dbReference>
<evidence type="ECO:0000313" key="12">
    <source>
        <dbReference type="Proteomes" id="UP000231358"/>
    </source>
</evidence>
<evidence type="ECO:0000256" key="7">
    <source>
        <dbReference type="ARBA" id="ARBA00023274"/>
    </source>
</evidence>
<evidence type="ECO:0000256" key="5">
    <source>
        <dbReference type="ARBA" id="ARBA00023187"/>
    </source>
</evidence>
<gene>
    <name evidence="11" type="ORF">AARAC_011424</name>
</gene>
<dbReference type="PANTHER" id="PTHR28043">
    <property type="entry name" value="INCREASED RECOMBINATION CENTERS PROTEIN 6"/>
    <property type="match status" value="1"/>
</dbReference>
<feature type="compositionally biased region" description="Basic and acidic residues" evidence="9">
    <location>
        <begin position="228"/>
        <end position="239"/>
    </location>
</feature>
<dbReference type="GO" id="GO:0005829">
    <property type="term" value="C:cytosol"/>
    <property type="evidence" value="ECO:0007669"/>
    <property type="project" value="UniProtKB-SubCell"/>
</dbReference>
<dbReference type="AlphaFoldDB" id="A0A2G7FWM3"/>
<dbReference type="EMBL" id="NEXV01000353">
    <property type="protein sequence ID" value="PIG84980.1"/>
    <property type="molecule type" value="Genomic_DNA"/>
</dbReference>
<dbReference type="GO" id="GO:0003723">
    <property type="term" value="F:RNA binding"/>
    <property type="evidence" value="ECO:0007669"/>
    <property type="project" value="InterPro"/>
</dbReference>
<protein>
    <recommendedName>
        <fullName evidence="10">Sm domain-containing protein</fullName>
    </recommendedName>
</protein>
<dbReference type="CDD" id="cd01721">
    <property type="entry name" value="Sm_D3"/>
    <property type="match status" value="1"/>
</dbReference>
<evidence type="ECO:0000256" key="2">
    <source>
        <dbReference type="ARBA" id="ARBA00004514"/>
    </source>
</evidence>
<sequence>MGKLTSTIGIPIKLLNEAQGHVVTLEITSGVVYRGKLLEAEDNMNVQLKDITVTARDGRVSHLDQVYIRGSHVRFFIVPDMLRNAPMFRSRGQRGRGVGLARGKATVQRARGQRRDPTTIPNPRRLLILTPSQHSHTTIPPFLHSLTGTPVVDPPTSTIDQKPDTDSKGDTTTTTTTTMTTTFAGYTTHPPLKLENRYYKAEVPIWVDEIPLDNSSGDVNANANTNTQHERPGLNPEDKEQGEEPLTPKTWQKEFSGPEAKVVRDAIGGVVICLRNLDLLAPSPSTSTSTPTKQDVEERPEWKGLKTFLEAVGSVKGVMDEERGGLGDVLGLVVLVGRGRESGVGVSTSSGDPDEDNALGEEEVFSVPWWEDKLFDLGLVGFEVVNWDPREVGLSEERDRFGEYQGMRRVREILETHDWASTPSGKSDGVDDVEDELERHLLEDGFDLEVNELEREMVGLRFAIENGDDDLGGIGGDDEMKVESMEALMLRMKAIKDMSDELPESERKRFAAKAVRDIMMEL</sequence>
<dbReference type="GO" id="GO:0005681">
    <property type="term" value="C:spliceosomal complex"/>
    <property type="evidence" value="ECO:0007669"/>
    <property type="project" value="InterPro"/>
</dbReference>
<dbReference type="Pfam" id="PF10199">
    <property type="entry name" value="Adaptin_binding"/>
    <property type="match status" value="1"/>
</dbReference>
<feature type="compositionally biased region" description="Polar residues" evidence="9">
    <location>
        <begin position="217"/>
        <end position="227"/>
    </location>
</feature>
<dbReference type="Gene3D" id="2.30.30.100">
    <property type="match status" value="1"/>
</dbReference>
<dbReference type="Pfam" id="PF01423">
    <property type="entry name" value="LSM"/>
    <property type="match status" value="1"/>
</dbReference>
<dbReference type="SMART" id="SM00651">
    <property type="entry name" value="Sm"/>
    <property type="match status" value="1"/>
</dbReference>
<comment type="subunit">
    <text evidence="8">Component of the heptameric LSM1-LSM7 complex, which consists of LSM1, LSM2, LSM3, LSM4, LSM5, LSM6 and LSM7. Component of the heptameric LSM2-LSM8 complex, which consists of LSM2, LSM3, LSM4, LSM5, LSM6, LSM7 and LSM8. The LSm subunits form a seven-membered ring structure with a doughnut shape.</text>
</comment>
<proteinExistence type="inferred from homology"/>
<dbReference type="GO" id="GO:0000387">
    <property type="term" value="P:spliceosomal snRNP assembly"/>
    <property type="evidence" value="ECO:0007669"/>
    <property type="project" value="InterPro"/>
</dbReference>
<keyword evidence="6" id="KW-0539">Nucleus</keyword>
<dbReference type="PANTHER" id="PTHR28043:SF1">
    <property type="entry name" value="INCREASED RECOMBINATION CENTERS PROTEIN 6"/>
    <property type="match status" value="1"/>
</dbReference>